<name>A0A2A9HIQ8_TEPT2</name>
<dbReference type="GO" id="GO:0006402">
    <property type="term" value="P:mRNA catabolic process"/>
    <property type="evidence" value="ECO:0007669"/>
    <property type="project" value="UniProtKB-UniRule"/>
</dbReference>
<comment type="function">
    <text evidence="5">Endoribonuclease that initiates mRNA decay.</text>
</comment>
<feature type="coiled-coil region" evidence="7">
    <location>
        <begin position="33"/>
        <end position="177"/>
    </location>
</feature>
<dbReference type="GO" id="GO:0005886">
    <property type="term" value="C:plasma membrane"/>
    <property type="evidence" value="ECO:0007669"/>
    <property type="project" value="UniProtKB-UniRule"/>
</dbReference>
<dbReference type="HAMAP" id="MF_00335">
    <property type="entry name" value="RNase_Y"/>
    <property type="match status" value="1"/>
</dbReference>
<dbReference type="RefSeq" id="WP_098504095.1">
    <property type="nucleotide sequence ID" value="NZ_PDJQ01000001.1"/>
</dbReference>
<dbReference type="Pfam" id="PF01966">
    <property type="entry name" value="HD"/>
    <property type="match status" value="1"/>
</dbReference>
<keyword evidence="7" id="KW-0175">Coiled coil</keyword>
<comment type="caution">
    <text evidence="9">The sequence shown here is derived from an EMBL/GenBank/DDBJ whole genome shotgun (WGS) entry which is preliminary data.</text>
</comment>
<dbReference type="EC" id="3.1.-.-" evidence="5 6"/>
<dbReference type="SMART" id="SM00322">
    <property type="entry name" value="KH"/>
    <property type="match status" value="1"/>
</dbReference>
<keyword evidence="2 5" id="KW-0255">Endonuclease</keyword>
<dbReference type="GO" id="GO:0016787">
    <property type="term" value="F:hydrolase activity"/>
    <property type="evidence" value="ECO:0007669"/>
    <property type="project" value="UniProtKB-KW"/>
</dbReference>
<evidence type="ECO:0000256" key="6">
    <source>
        <dbReference type="NCBIfam" id="TIGR03319"/>
    </source>
</evidence>
<keyword evidence="1 5" id="KW-0540">Nuclease</keyword>
<dbReference type="NCBIfam" id="TIGR03319">
    <property type="entry name" value="RNase_Y"/>
    <property type="match status" value="1"/>
</dbReference>
<dbReference type="CDD" id="cd22431">
    <property type="entry name" value="KH-I_RNaseY"/>
    <property type="match status" value="1"/>
</dbReference>
<dbReference type="SUPFAM" id="SSF54791">
    <property type="entry name" value="Eukaryotic type KH-domain (KH-domain type I)"/>
    <property type="match status" value="1"/>
</dbReference>
<dbReference type="EMBL" id="PDJQ01000001">
    <property type="protein sequence ID" value="PFG74729.1"/>
    <property type="molecule type" value="Genomic_DNA"/>
</dbReference>
<dbReference type="PANTHER" id="PTHR12826:SF15">
    <property type="entry name" value="RIBONUCLEASE Y"/>
    <property type="match status" value="1"/>
</dbReference>
<dbReference type="NCBIfam" id="TIGR00277">
    <property type="entry name" value="HDIG"/>
    <property type="match status" value="1"/>
</dbReference>
<dbReference type="GO" id="GO:0004521">
    <property type="term" value="F:RNA endonuclease activity"/>
    <property type="evidence" value="ECO:0007669"/>
    <property type="project" value="UniProtKB-UniRule"/>
</dbReference>
<dbReference type="InterPro" id="IPR006675">
    <property type="entry name" value="HDIG_dom"/>
</dbReference>
<evidence type="ECO:0000256" key="5">
    <source>
        <dbReference type="HAMAP-Rule" id="MF_00335"/>
    </source>
</evidence>
<keyword evidence="10" id="KW-1185">Reference proteome</keyword>
<dbReference type="InterPro" id="IPR036612">
    <property type="entry name" value="KH_dom_type_1_sf"/>
</dbReference>
<keyword evidence="3 5" id="KW-0378">Hydrolase</keyword>
<dbReference type="Pfam" id="PF12072">
    <property type="entry name" value="RNase_Y_N"/>
    <property type="match status" value="1"/>
</dbReference>
<dbReference type="PROSITE" id="PS50084">
    <property type="entry name" value="KH_TYPE_1"/>
    <property type="match status" value="1"/>
</dbReference>
<keyword evidence="4 5" id="KW-0694">RNA-binding</keyword>
<evidence type="ECO:0000256" key="3">
    <source>
        <dbReference type="ARBA" id="ARBA00022801"/>
    </source>
</evidence>
<dbReference type="SUPFAM" id="SSF109604">
    <property type="entry name" value="HD-domain/PDEase-like"/>
    <property type="match status" value="1"/>
</dbReference>
<evidence type="ECO:0000256" key="7">
    <source>
        <dbReference type="SAM" id="Coils"/>
    </source>
</evidence>
<feature type="domain" description="HD" evidence="8">
    <location>
        <begin position="325"/>
        <end position="418"/>
    </location>
</feature>
<dbReference type="InterPro" id="IPR004087">
    <property type="entry name" value="KH_dom"/>
</dbReference>
<evidence type="ECO:0000256" key="1">
    <source>
        <dbReference type="ARBA" id="ARBA00022722"/>
    </source>
</evidence>
<proteinExistence type="inferred from homology"/>
<dbReference type="InterPro" id="IPR003607">
    <property type="entry name" value="HD/PDEase_dom"/>
</dbReference>
<dbReference type="CDD" id="cd00077">
    <property type="entry name" value="HDc"/>
    <property type="match status" value="1"/>
</dbReference>
<dbReference type="InterPro" id="IPR006674">
    <property type="entry name" value="HD_domain"/>
</dbReference>
<sequence>MLAITAIIVGLVGLLVGLAAGILYRRRVTGTSLLQAEEQASRILAEAETRQKELLLQAKEETLALRNSLEAEMKERRAEISRIEQRLAQKEENLDRKLEALERREQSLRDREAQVEQLRAEAEELRQRQATELERVANLSVEEARQQLLAAVEVEIREEASRRVREMEKEVEATAAQRARKILATAIQRYTSEVTAETTVSVVPIPSDDMKGRIIGREGRNIRAIEAATGVDLIIDDTPDAVTVSAFDPVRREIARQALTMLVQDGRIHPTRIEEAVNRARRDVEATMMEAAESAAVEAGVLNLHPEILKIFGRLKYRTSYGQNVMRHSIETAHIAAMIAQEIGADVEVARAGGFLHDLGKAVDHEVEGTHALIGADIARRYKVKEAIAHCIEAHHEEVEPRTVEAIIVMMADAISGGRPGARRESLEAYIKRLETLENIAKSYKGVESAFAIQAGREVRVIVKPEIVDDLEAMRIARDVSQKIEETMEYPGQIKVTVVRETRATEYAR</sequence>
<dbReference type="Pfam" id="PF00013">
    <property type="entry name" value="KH_1"/>
    <property type="match status" value="1"/>
</dbReference>
<evidence type="ECO:0000259" key="8">
    <source>
        <dbReference type="PROSITE" id="PS51831"/>
    </source>
</evidence>
<dbReference type="InterPro" id="IPR004088">
    <property type="entry name" value="KH_dom_type_1"/>
</dbReference>
<dbReference type="Gene3D" id="1.10.3210.10">
    <property type="entry name" value="Hypothetical protein af1432"/>
    <property type="match status" value="1"/>
</dbReference>
<dbReference type="GO" id="GO:0003723">
    <property type="term" value="F:RNA binding"/>
    <property type="evidence" value="ECO:0007669"/>
    <property type="project" value="UniProtKB-UniRule"/>
</dbReference>
<protein>
    <recommendedName>
        <fullName evidence="5 6">Ribonuclease Y</fullName>
        <shortName evidence="5">RNase Y</shortName>
        <ecNumber evidence="5 6">3.1.-.-</ecNumber>
    </recommendedName>
</protein>
<evidence type="ECO:0000256" key="4">
    <source>
        <dbReference type="ARBA" id="ARBA00022884"/>
    </source>
</evidence>
<gene>
    <name evidence="5" type="primary">rny</name>
    <name evidence="9" type="ORF">A9A59_1970</name>
</gene>
<evidence type="ECO:0000256" key="2">
    <source>
        <dbReference type="ARBA" id="ARBA00022759"/>
    </source>
</evidence>
<dbReference type="SMART" id="SM00471">
    <property type="entry name" value="HDc"/>
    <property type="match status" value="1"/>
</dbReference>
<organism evidence="9 10">
    <name type="scientific">Tepidiforma thermophila (strain KCTC 52669 / CGMCC 1.13589 / G233)</name>
    <dbReference type="NCBI Taxonomy" id="2761530"/>
    <lineage>
        <taxon>Bacteria</taxon>
        <taxon>Bacillati</taxon>
        <taxon>Chloroflexota</taxon>
        <taxon>Tepidiformia</taxon>
        <taxon>Tepidiformales</taxon>
        <taxon>Tepidiformaceae</taxon>
        <taxon>Tepidiforma</taxon>
    </lineage>
</organism>
<evidence type="ECO:0000313" key="9">
    <source>
        <dbReference type="EMBL" id="PFG74729.1"/>
    </source>
</evidence>
<dbReference type="InterPro" id="IPR022711">
    <property type="entry name" value="RNase_Y_N"/>
</dbReference>
<dbReference type="Proteomes" id="UP000223071">
    <property type="component" value="Unassembled WGS sequence"/>
</dbReference>
<dbReference type="InterPro" id="IPR017705">
    <property type="entry name" value="Ribonuclease_Y"/>
</dbReference>
<dbReference type="PROSITE" id="PS51831">
    <property type="entry name" value="HD"/>
    <property type="match status" value="1"/>
</dbReference>
<dbReference type="PANTHER" id="PTHR12826">
    <property type="entry name" value="RIBONUCLEASE Y"/>
    <property type="match status" value="1"/>
</dbReference>
<evidence type="ECO:0000313" key="10">
    <source>
        <dbReference type="Proteomes" id="UP000223071"/>
    </source>
</evidence>
<dbReference type="Gene3D" id="3.30.1370.10">
    <property type="entry name" value="K Homology domain, type 1"/>
    <property type="match status" value="1"/>
</dbReference>
<accession>A0A2A9HIQ8</accession>
<dbReference type="AlphaFoldDB" id="A0A2A9HIQ8"/>
<comment type="similarity">
    <text evidence="5">Belongs to the RNase Y family.</text>
</comment>
<reference evidence="9 10" key="1">
    <citation type="submission" date="2017-09" db="EMBL/GenBank/DDBJ databases">
        <title>Sequencing the genomes of two abundant thermophiles in Great Basin hot springs: Thermocrinis jamiesonii and novel Chloroflexi Thermoflexus hugenholtzii.</title>
        <authorList>
            <person name="Hedlund B."/>
        </authorList>
    </citation>
    <scope>NUCLEOTIDE SEQUENCE [LARGE SCALE GENOMIC DNA]</scope>
    <source>
        <strain evidence="9 10">G233</strain>
    </source>
</reference>